<sequence>MGEIGRLGDWEIGRLGDWEIGRLAEEKVVRLTATWYKNTYPSIQLTDSLAPNDPGVPAFPLTMGRI</sequence>
<accession>A0A9Q9SS72</accession>
<dbReference type="Proteomes" id="UP000176944">
    <property type="component" value="Chromosome"/>
</dbReference>
<gene>
    <name evidence="1" type="ORF">BJP36_40635</name>
</gene>
<reference evidence="1" key="1">
    <citation type="journal article" date="2017" name="Proc. Natl. Acad. Sci. U.S.A.">
        <title>Comparative genomics uncovers the prolific and distinctive metabolic potential of the cyanobacterial genus Moorea.</title>
        <authorList>
            <person name="Leao T."/>
            <person name="Castelao G."/>
            <person name="Korobeynikov A."/>
            <person name="Monroe E.A."/>
            <person name="Podell S."/>
            <person name="Glukhov E."/>
            <person name="Allen E.E."/>
            <person name="Gerwick W.H."/>
            <person name="Gerwick L."/>
        </authorList>
    </citation>
    <scope>NUCLEOTIDE SEQUENCE</scope>
    <source>
        <strain evidence="1">JHB</strain>
    </source>
</reference>
<reference evidence="1" key="2">
    <citation type="submission" date="2022-10" db="EMBL/GenBank/DDBJ databases">
        <authorList>
            <person name="Ngo T.-E."/>
        </authorList>
    </citation>
    <scope>NUCLEOTIDE SEQUENCE</scope>
    <source>
        <strain evidence="1">JHB</strain>
    </source>
</reference>
<dbReference type="AlphaFoldDB" id="A0A9Q9SS72"/>
<dbReference type="EMBL" id="CP017708">
    <property type="protein sequence ID" value="WAN68678.1"/>
    <property type="molecule type" value="Genomic_DNA"/>
</dbReference>
<proteinExistence type="predicted"/>
<evidence type="ECO:0000313" key="1">
    <source>
        <dbReference type="EMBL" id="WAN68678.1"/>
    </source>
</evidence>
<protein>
    <submittedName>
        <fullName evidence="1">Uncharacterized protein</fullName>
    </submittedName>
</protein>
<organism evidence="1">
    <name type="scientific">Moorena producens (strain JHB)</name>
    <dbReference type="NCBI Taxonomy" id="1454205"/>
    <lineage>
        <taxon>Bacteria</taxon>
        <taxon>Bacillati</taxon>
        <taxon>Cyanobacteriota</taxon>
        <taxon>Cyanophyceae</taxon>
        <taxon>Coleofasciculales</taxon>
        <taxon>Coleofasciculaceae</taxon>
        <taxon>Moorena</taxon>
    </lineage>
</organism>
<name>A0A9Q9SS72_MOOP1</name>